<dbReference type="Gene3D" id="3.30.710.10">
    <property type="entry name" value="Potassium Channel Kv1.1, Chain A"/>
    <property type="match status" value="1"/>
</dbReference>
<dbReference type="Proteomes" id="UP001322277">
    <property type="component" value="Chromosome 1"/>
</dbReference>
<dbReference type="AlphaFoldDB" id="A0AAX4HYW5"/>
<sequence length="394" mass="43629">MMSKKKQQKAAECQTPPDDGVTLDIDPEASPYTSSSCRIYFKNQQPFTIHRDLIRASPELEKICRNFNEIFIKDVPDEAGHVLVHYLYTGTWQTLHENSPQHDSETSAHFETSVHVYAAARAYSLPGLAELAKENICQSADALPALDVIVLAAGACELLPDDDSWFLAFIKLRVEHLFKEPASLNQSVFLGCFRVNTLYSKILAETLVLICCENSRSLQSAESRDLSRPETSTVSETDATPSTDASHTTQYLASEPSPEPAPEFETEPSVEVVAEPEPSLEVAAEPEPVAWADVVAEPEPTAEVAAEPEPEACVESIPGLEPEPEPAAEIQDDVWSWPLKVKKKGKKGKKVESQEIFCFWKETHLVDGGWEDCSSCRQYVGRFVSSYHQSKANS</sequence>
<feature type="region of interest" description="Disordered" evidence="1">
    <location>
        <begin position="221"/>
        <end position="269"/>
    </location>
</feature>
<dbReference type="PANTHER" id="PTHR37538:SF1">
    <property type="entry name" value="BTB DOMAIN-CONTAINING PROTEIN"/>
    <property type="match status" value="1"/>
</dbReference>
<protein>
    <submittedName>
        <fullName evidence="2">SKP1/BTB/POZ domain superfamily protein</fullName>
    </submittedName>
</protein>
<organism evidence="2 3">
    <name type="scientific">Colletotrichum destructivum</name>
    <dbReference type="NCBI Taxonomy" id="34406"/>
    <lineage>
        <taxon>Eukaryota</taxon>
        <taxon>Fungi</taxon>
        <taxon>Dikarya</taxon>
        <taxon>Ascomycota</taxon>
        <taxon>Pezizomycotina</taxon>
        <taxon>Sordariomycetes</taxon>
        <taxon>Hypocreomycetidae</taxon>
        <taxon>Glomerellales</taxon>
        <taxon>Glomerellaceae</taxon>
        <taxon>Colletotrichum</taxon>
        <taxon>Colletotrichum destructivum species complex</taxon>
    </lineage>
</organism>
<reference evidence="3" key="1">
    <citation type="journal article" date="2023" name="bioRxiv">
        <title>Complete genome of the Medicago anthracnose fungus, Colletotrichum destructivum, reveals a mini-chromosome-like region within a core chromosome.</title>
        <authorList>
            <person name="Lapalu N."/>
            <person name="Simon A."/>
            <person name="Lu A."/>
            <person name="Plaumann P.-L."/>
            <person name="Amselem J."/>
            <person name="Pigne S."/>
            <person name="Auger A."/>
            <person name="Koch C."/>
            <person name="Dallery J.-F."/>
            <person name="O'Connell R.J."/>
        </authorList>
    </citation>
    <scope>NUCLEOTIDE SEQUENCE [LARGE SCALE GENOMIC DNA]</scope>
    <source>
        <strain evidence="3">CBS 520.97</strain>
    </source>
</reference>
<dbReference type="InterPro" id="IPR011333">
    <property type="entry name" value="SKP1/BTB/POZ_sf"/>
</dbReference>
<gene>
    <name evidence="2" type="ORF">CDEST_01323</name>
</gene>
<feature type="region of interest" description="Disordered" evidence="1">
    <location>
        <begin position="302"/>
        <end position="327"/>
    </location>
</feature>
<evidence type="ECO:0000313" key="2">
    <source>
        <dbReference type="EMBL" id="WQF76309.1"/>
    </source>
</evidence>
<name>A0AAX4HYW5_9PEZI</name>
<dbReference type="EMBL" id="CP137305">
    <property type="protein sequence ID" value="WQF76309.1"/>
    <property type="molecule type" value="Genomic_DNA"/>
</dbReference>
<dbReference type="KEGG" id="cdet:87937826"/>
<evidence type="ECO:0000313" key="3">
    <source>
        <dbReference type="Proteomes" id="UP001322277"/>
    </source>
</evidence>
<dbReference type="GeneID" id="87937826"/>
<feature type="compositionally biased region" description="Polar residues" evidence="1">
    <location>
        <begin position="229"/>
        <end position="252"/>
    </location>
</feature>
<dbReference type="RefSeq" id="XP_062773533.1">
    <property type="nucleotide sequence ID" value="XM_062917482.1"/>
</dbReference>
<dbReference type="PANTHER" id="PTHR37538">
    <property type="entry name" value="BTB DOMAIN-CONTAINING PROTEIN"/>
    <property type="match status" value="1"/>
</dbReference>
<accession>A0AAX4HYW5</accession>
<keyword evidence="3" id="KW-1185">Reference proteome</keyword>
<proteinExistence type="predicted"/>
<feature type="region of interest" description="Disordered" evidence="1">
    <location>
        <begin position="1"/>
        <end position="27"/>
    </location>
</feature>
<evidence type="ECO:0000256" key="1">
    <source>
        <dbReference type="SAM" id="MobiDB-lite"/>
    </source>
</evidence>